<reference evidence="2 3" key="1">
    <citation type="submission" date="2020-08" db="EMBL/GenBank/DDBJ databases">
        <title>Cohnella phylogeny.</title>
        <authorList>
            <person name="Dunlap C."/>
        </authorList>
    </citation>
    <scope>NUCLEOTIDE SEQUENCE [LARGE SCALE GENOMIC DNA]</scope>
    <source>
        <strain evidence="2 3">DSM 103658</strain>
    </source>
</reference>
<dbReference type="AlphaFoldDB" id="A0A841TBM7"/>
<gene>
    <name evidence="2" type="ORF">H4Q31_16405</name>
</gene>
<feature type="compositionally biased region" description="Polar residues" evidence="1">
    <location>
        <begin position="31"/>
        <end position="41"/>
    </location>
</feature>
<accession>A0A841TBM7</accession>
<organism evidence="2 3">
    <name type="scientific">Cohnella lubricantis</name>
    <dbReference type="NCBI Taxonomy" id="2163172"/>
    <lineage>
        <taxon>Bacteria</taxon>
        <taxon>Bacillati</taxon>
        <taxon>Bacillota</taxon>
        <taxon>Bacilli</taxon>
        <taxon>Bacillales</taxon>
        <taxon>Paenibacillaceae</taxon>
        <taxon>Cohnella</taxon>
    </lineage>
</organism>
<sequence length="71" mass="8122">MSKSRSKQARLKAERSGALNPEMLRGGWQRKPQTQVQPNKKAQQRRTQCRQRGGRDGADSLRSYYFNAPCA</sequence>
<feature type="compositionally biased region" description="Basic residues" evidence="1">
    <location>
        <begin position="1"/>
        <end position="10"/>
    </location>
</feature>
<evidence type="ECO:0000256" key="1">
    <source>
        <dbReference type="SAM" id="MobiDB-lite"/>
    </source>
</evidence>
<proteinExistence type="predicted"/>
<protein>
    <submittedName>
        <fullName evidence="2">Uncharacterized protein</fullName>
    </submittedName>
</protein>
<keyword evidence="3" id="KW-1185">Reference proteome</keyword>
<dbReference type="RefSeq" id="WP_185180141.1">
    <property type="nucleotide sequence ID" value="NZ_CBCSEP010000001.1"/>
</dbReference>
<name>A0A841TBM7_9BACL</name>
<evidence type="ECO:0000313" key="3">
    <source>
        <dbReference type="Proteomes" id="UP000574133"/>
    </source>
</evidence>
<comment type="caution">
    <text evidence="2">The sequence shown here is derived from an EMBL/GenBank/DDBJ whole genome shotgun (WGS) entry which is preliminary data.</text>
</comment>
<dbReference type="Proteomes" id="UP000574133">
    <property type="component" value="Unassembled WGS sequence"/>
</dbReference>
<feature type="region of interest" description="Disordered" evidence="1">
    <location>
        <begin position="1"/>
        <end position="71"/>
    </location>
</feature>
<evidence type="ECO:0000313" key="2">
    <source>
        <dbReference type="EMBL" id="MBB6678873.1"/>
    </source>
</evidence>
<dbReference type="EMBL" id="JACJVN010000063">
    <property type="protein sequence ID" value="MBB6678873.1"/>
    <property type="molecule type" value="Genomic_DNA"/>
</dbReference>